<evidence type="ECO:0000256" key="2">
    <source>
        <dbReference type="SAM" id="Phobius"/>
    </source>
</evidence>
<reference evidence="3" key="1">
    <citation type="submission" date="2021-10" db="EMBL/GenBank/DDBJ databases">
        <title>Streptomonospora sp. nov., isolated from mangrove soil.</title>
        <authorList>
            <person name="Chen X."/>
            <person name="Ge X."/>
            <person name="Liu W."/>
        </authorList>
    </citation>
    <scope>NUCLEOTIDE SEQUENCE</scope>
    <source>
        <strain evidence="3">S1-112</strain>
    </source>
</reference>
<feature type="transmembrane region" description="Helical" evidence="2">
    <location>
        <begin position="432"/>
        <end position="453"/>
    </location>
</feature>
<evidence type="ECO:0000313" key="3">
    <source>
        <dbReference type="EMBL" id="MDA0568021.1"/>
    </source>
</evidence>
<evidence type="ECO:0000313" key="4">
    <source>
        <dbReference type="Proteomes" id="UP001140076"/>
    </source>
</evidence>
<feature type="compositionally biased region" description="Acidic residues" evidence="1">
    <location>
        <begin position="723"/>
        <end position="737"/>
    </location>
</feature>
<organism evidence="3 4">
    <name type="scientific">Streptomonospora mangrovi</name>
    <dbReference type="NCBI Taxonomy" id="2883123"/>
    <lineage>
        <taxon>Bacteria</taxon>
        <taxon>Bacillati</taxon>
        <taxon>Actinomycetota</taxon>
        <taxon>Actinomycetes</taxon>
        <taxon>Streptosporangiales</taxon>
        <taxon>Nocardiopsidaceae</taxon>
        <taxon>Streptomonospora</taxon>
    </lineage>
</organism>
<feature type="transmembrane region" description="Helical" evidence="2">
    <location>
        <begin position="406"/>
        <end position="425"/>
    </location>
</feature>
<dbReference type="RefSeq" id="WP_270075251.1">
    <property type="nucleotide sequence ID" value="NZ_JAJAQC010000100.1"/>
</dbReference>
<feature type="transmembrane region" description="Helical" evidence="2">
    <location>
        <begin position="503"/>
        <end position="524"/>
    </location>
</feature>
<proteinExistence type="predicted"/>
<keyword evidence="2" id="KW-0812">Transmembrane</keyword>
<dbReference type="EMBL" id="JAJAQC010000100">
    <property type="protein sequence ID" value="MDA0568021.1"/>
    <property type="molecule type" value="Genomic_DNA"/>
</dbReference>
<keyword evidence="2" id="KW-1133">Transmembrane helix</keyword>
<protein>
    <submittedName>
        <fullName evidence="3">Uncharacterized protein</fullName>
    </submittedName>
</protein>
<sequence>MHDAETPVPAGGSPQDPAPGPAPAGAPEDSARTGSGGALEGGPTVVEPGREPAGDAPEDAAPDRADADSDSDTARAGGRGRTDEAADTSGAEKPAEPAPEGDPRPAVPRRTAAWAALLNRGLRDPVVLLGAALILGSVALKVHVLGAAYFIEDDFLFIGNAAATDLTVDYLTDLHKGHLMPGAMLLAYIQAAVAPYSWAGASGVMLAFQAGAAVAVFRLLWVVFGRRWAIVAPLALYCFAPLTVPVLAWWSAALNAVPFQLAIALALLWLVRYLRTGEVRYGWMTAGAVLLGMAFSVKAVFLPPLLFAFAAAFLVPGRLPRVLWRTADRDLPFWVGMALLSVGYGLVYLSRQDTAEGEGAGMPRAEAVADMARGLLGETFPAGAVGGPGQWGPVTPAGGLLDPPTWVVAAAWAVLLLIAAASLLTRRRAWRAWALLAGYLVVVDLVPTAIARGRYESLVGYDPRYVADAALVFVLCLAFAFLPTRSEAEPVRRWTPPRRAARAVRAVAVTATAALTAAGAYSTYTFTDTLSGDRVRWYLDTVRQSVRDVPAEAGIYPRPVPEDIVLPWNGPRRLTSHLLSPLAEPGVAERIRDPEPANAALVFNDAGYLVPGEPVEGSAFFGPPEDEECVLTFGGQVMWPVESLGGPTLVLSIAYTSERATEVGAVLGDRWETTRLPAAPDGGVWYLPLDGAGDQLVLHTDEDALCMRWVTFGELQPVTEGDPWAEDAQEEGEDQGEGEGGRPQGRDGDGGNGDGGGEGRRDGGGDGEGGD</sequence>
<dbReference type="Proteomes" id="UP001140076">
    <property type="component" value="Unassembled WGS sequence"/>
</dbReference>
<feature type="transmembrane region" description="Helical" evidence="2">
    <location>
        <begin position="204"/>
        <end position="221"/>
    </location>
</feature>
<feature type="region of interest" description="Disordered" evidence="1">
    <location>
        <begin position="718"/>
        <end position="771"/>
    </location>
</feature>
<evidence type="ECO:0000256" key="1">
    <source>
        <dbReference type="SAM" id="MobiDB-lite"/>
    </source>
</evidence>
<name>A0A9X3NTP1_9ACTN</name>
<comment type="caution">
    <text evidence="3">The sequence shown here is derived from an EMBL/GenBank/DDBJ whole genome shotgun (WGS) entry which is preliminary data.</text>
</comment>
<feature type="transmembrane region" description="Helical" evidence="2">
    <location>
        <begin position="228"/>
        <end position="250"/>
    </location>
</feature>
<feature type="transmembrane region" description="Helical" evidence="2">
    <location>
        <begin position="126"/>
        <end position="149"/>
    </location>
</feature>
<dbReference type="AlphaFoldDB" id="A0A9X3NTP1"/>
<feature type="transmembrane region" description="Helical" evidence="2">
    <location>
        <begin position="305"/>
        <end position="324"/>
    </location>
</feature>
<keyword evidence="4" id="KW-1185">Reference proteome</keyword>
<gene>
    <name evidence="3" type="ORF">LG943_27415</name>
</gene>
<feature type="transmembrane region" description="Helical" evidence="2">
    <location>
        <begin position="465"/>
        <end position="482"/>
    </location>
</feature>
<keyword evidence="2" id="KW-0472">Membrane</keyword>
<feature type="transmembrane region" description="Helical" evidence="2">
    <location>
        <begin position="331"/>
        <end position="349"/>
    </location>
</feature>
<feature type="region of interest" description="Disordered" evidence="1">
    <location>
        <begin position="1"/>
        <end position="107"/>
    </location>
</feature>
<feature type="transmembrane region" description="Helical" evidence="2">
    <location>
        <begin position="256"/>
        <end position="274"/>
    </location>
</feature>
<accession>A0A9X3NTP1</accession>